<sequence>MIYPSLSAGLAQLQALASFIDKGSNSATFIFYDNNKPANTNTAADNAAKLVTLNLPDPCIKSVEADHIELYPSDSGTVIKTGTAKWARLFNGEGGVVADFAVGTDITLANTNLVVGGTLNITSIKLYPNLGS</sequence>
<name>A0A3D2SQR6_9GAMM</name>
<reference evidence="1 2" key="1">
    <citation type="journal article" date="2018" name="Nat. Biotechnol.">
        <title>A standardized bacterial taxonomy based on genome phylogeny substantially revises the tree of life.</title>
        <authorList>
            <person name="Parks D.H."/>
            <person name="Chuvochina M."/>
            <person name="Waite D.W."/>
            <person name="Rinke C."/>
            <person name="Skarshewski A."/>
            <person name="Chaumeil P.A."/>
            <person name="Hugenholtz P."/>
        </authorList>
    </citation>
    <scope>NUCLEOTIDE SEQUENCE [LARGE SCALE GENOMIC DNA]</scope>
    <source>
        <strain evidence="1">UBA9669</strain>
    </source>
</reference>
<protein>
    <submittedName>
        <fullName evidence="1">Uncharacterized protein</fullName>
    </submittedName>
</protein>
<dbReference type="EMBL" id="DPVE01000326">
    <property type="protein sequence ID" value="HCK31791.1"/>
    <property type="molecule type" value="Genomic_DNA"/>
</dbReference>
<dbReference type="AlphaFoldDB" id="A0A3D2SQR6"/>
<dbReference type="RefSeq" id="WP_049173721.1">
    <property type="nucleotide sequence ID" value="NZ_BKFK01000002.1"/>
</dbReference>
<gene>
    <name evidence="1" type="ORF">DHW29_17610</name>
</gene>
<evidence type="ECO:0000313" key="1">
    <source>
        <dbReference type="EMBL" id="HCK31791.1"/>
    </source>
</evidence>
<proteinExistence type="predicted"/>
<accession>A0A3D2SQR6</accession>
<comment type="caution">
    <text evidence="1">The sequence shown here is derived from an EMBL/GenBank/DDBJ whole genome shotgun (WGS) entry which is preliminary data.</text>
</comment>
<dbReference type="Proteomes" id="UP000263596">
    <property type="component" value="Unassembled WGS sequence"/>
</dbReference>
<evidence type="ECO:0000313" key="2">
    <source>
        <dbReference type="Proteomes" id="UP000263596"/>
    </source>
</evidence>
<organism evidence="1 2">
    <name type="scientific">Acinetobacter ursingii</name>
    <dbReference type="NCBI Taxonomy" id="108980"/>
    <lineage>
        <taxon>Bacteria</taxon>
        <taxon>Pseudomonadati</taxon>
        <taxon>Pseudomonadota</taxon>
        <taxon>Gammaproteobacteria</taxon>
        <taxon>Moraxellales</taxon>
        <taxon>Moraxellaceae</taxon>
        <taxon>Acinetobacter</taxon>
    </lineage>
</organism>